<dbReference type="InterPro" id="IPR036291">
    <property type="entry name" value="NAD(P)-bd_dom_sf"/>
</dbReference>
<dbReference type="CDD" id="cd05243">
    <property type="entry name" value="SDR_a5"/>
    <property type="match status" value="1"/>
</dbReference>
<dbReference type="RefSeq" id="WP_176008087.1">
    <property type="nucleotide sequence ID" value="NZ_CP041372.2"/>
</dbReference>
<accession>A0A859F9Z6</accession>
<dbReference type="Gene3D" id="3.40.50.720">
    <property type="entry name" value="NAD(P)-binding Rossmann-like Domain"/>
    <property type="match status" value="1"/>
</dbReference>
<dbReference type="PANTHER" id="PTHR15020">
    <property type="entry name" value="FLAVIN REDUCTASE-RELATED"/>
    <property type="match status" value="1"/>
</dbReference>
<sequence>MNVIVVGANGQIGKQVTTLLHEHDDHEVTALVRKEEQQKELESKGIRSTLADLEGSVDELTEAVKGHDAVVFAAGSGGSTGPDKTLLIDLDGAGKTVEAAKNAGVERFIMVSAIQANNRENWGEKIRPYFVAKHYADKEVLQSGLNYTIIRPGSLTNDEGTGKVSAASNLDRGDIPRADVAKTIVASISNAKTFNKSFDLVAGDHSVDDALSNI</sequence>
<dbReference type="KEGG" id="psua:FLK61_25045"/>
<evidence type="ECO:0000313" key="2">
    <source>
        <dbReference type="EMBL" id="QKS70043.1"/>
    </source>
</evidence>
<name>A0A859F9Z6_9BACI</name>
<feature type="domain" description="NAD(P)-binding" evidence="1">
    <location>
        <begin position="7"/>
        <end position="190"/>
    </location>
</feature>
<dbReference type="AlphaFoldDB" id="A0A859F9Z6"/>
<reference evidence="3" key="1">
    <citation type="submission" date="2019-07" db="EMBL/GenBank/DDBJ databases">
        <title>Bacillus alkalisoli sp. nov. isolated from saline soil.</title>
        <authorList>
            <person name="Sun J.-Q."/>
            <person name="Xu L."/>
        </authorList>
    </citation>
    <scope>NUCLEOTIDE SEQUENCE [LARGE SCALE GENOMIC DNA]</scope>
    <source>
        <strain evidence="3">M4U3P1</strain>
    </source>
</reference>
<dbReference type="EMBL" id="CP041372">
    <property type="protein sequence ID" value="QKS70043.1"/>
    <property type="molecule type" value="Genomic_DNA"/>
</dbReference>
<dbReference type="Pfam" id="PF13460">
    <property type="entry name" value="NAD_binding_10"/>
    <property type="match status" value="1"/>
</dbReference>
<evidence type="ECO:0000313" key="3">
    <source>
        <dbReference type="Proteomes" id="UP000318138"/>
    </source>
</evidence>
<proteinExistence type="predicted"/>
<protein>
    <submittedName>
        <fullName evidence="2">SDR family oxidoreductase</fullName>
    </submittedName>
</protein>
<gene>
    <name evidence="2" type="ORF">FLK61_25045</name>
</gene>
<evidence type="ECO:0000259" key="1">
    <source>
        <dbReference type="Pfam" id="PF13460"/>
    </source>
</evidence>
<dbReference type="Proteomes" id="UP000318138">
    <property type="component" value="Chromosome"/>
</dbReference>
<dbReference type="SUPFAM" id="SSF51735">
    <property type="entry name" value="NAD(P)-binding Rossmann-fold domains"/>
    <property type="match status" value="1"/>
</dbReference>
<dbReference type="PANTHER" id="PTHR15020:SF50">
    <property type="entry name" value="UPF0659 PROTEIN YMR090W"/>
    <property type="match status" value="1"/>
</dbReference>
<keyword evidence="3" id="KW-1185">Reference proteome</keyword>
<dbReference type="InterPro" id="IPR016040">
    <property type="entry name" value="NAD(P)-bd_dom"/>
</dbReference>
<organism evidence="2 3">
    <name type="scientific">Paenalkalicoccus suaedae</name>
    <dbReference type="NCBI Taxonomy" id="2592382"/>
    <lineage>
        <taxon>Bacteria</taxon>
        <taxon>Bacillati</taxon>
        <taxon>Bacillota</taxon>
        <taxon>Bacilli</taxon>
        <taxon>Bacillales</taxon>
        <taxon>Bacillaceae</taxon>
        <taxon>Paenalkalicoccus</taxon>
    </lineage>
</organism>